<gene>
    <name evidence="1" type="ORF">BV102_00434</name>
</gene>
<dbReference type="EMBL" id="NEBY01000148">
    <property type="protein sequence ID" value="PRJ63231.1"/>
    <property type="molecule type" value="Genomic_DNA"/>
</dbReference>
<organism evidence="1 2">
    <name type="scientific">Haemophilus influenzae</name>
    <dbReference type="NCBI Taxonomy" id="727"/>
    <lineage>
        <taxon>Bacteria</taxon>
        <taxon>Pseudomonadati</taxon>
        <taxon>Pseudomonadota</taxon>
        <taxon>Gammaproteobacteria</taxon>
        <taxon>Pasteurellales</taxon>
        <taxon>Pasteurellaceae</taxon>
        <taxon>Haemophilus</taxon>
    </lineage>
</organism>
<evidence type="ECO:0000313" key="1">
    <source>
        <dbReference type="EMBL" id="PRJ63231.1"/>
    </source>
</evidence>
<dbReference type="RefSeq" id="WP_105881559.1">
    <property type="nucleotide sequence ID" value="NZ_CP135761.1"/>
</dbReference>
<evidence type="ECO:0000313" key="2">
    <source>
        <dbReference type="Proteomes" id="UP000238532"/>
    </source>
</evidence>
<reference evidence="1 2" key="1">
    <citation type="submission" date="2017-04" db="EMBL/GenBank/DDBJ databases">
        <title>Haemophilus influenzae in COPD genome sequencing project.</title>
        <authorList>
            <person name="Murphy T.F."/>
            <person name="Kong Y."/>
            <person name="Nadendla S."/>
            <person name="Tettelin H."/>
            <person name="Pettigrew M."/>
        </authorList>
    </citation>
    <scope>NUCLEOTIDE SEQUENCE [LARGE SCALE GENOMIC DNA]</scope>
    <source>
        <strain evidence="1 2">56P127H1</strain>
    </source>
</reference>
<proteinExistence type="predicted"/>
<dbReference type="AlphaFoldDB" id="A0A2S9RQW1"/>
<accession>A0A2S9RQW1</accession>
<sequence>MANYGLMRSGFVRKRMPEQLKELYENAKKMFGEDIDLSPETVMGMILNIESERFAALWELIESVYSAMYPMSATGANLDRAVSFTGVTRLQAEHSTVPVIFYGNAGVEIPQYTAVRNVGTQILYHSDENARIDSNQSAYARIELNSNTINTGDVFSVVVNGVTYRFTAMRSSSASIIQGLANQLKAISYADVSNDNVIIEISAQSIPHFSISVSQNLTISRLGVRCMLSTESPSEDKADIGQMIELVNMIDGVVEVNNVVEGASGRLEESDIELYQRYHRGVWQNGAGTIDSLYANLSKVAGVHSLRIYENDADQTINGIPKRSLYAVVKGGLDTDIASTLLKFKPLGIGTHGQTEVTVRDSQNQPHLIKFSRPTKCYIWLKVTIETFVDEDEIARAGYIVSALNNILKYGKSLGVGADVIHQRLIAACIAVQGVGKVTVQIGKTNNITDPEPRYQEQNITIAPDEEAIFDPSIIVMS</sequence>
<comment type="caution">
    <text evidence="1">The sequence shown here is derived from an EMBL/GenBank/DDBJ whole genome shotgun (WGS) entry which is preliminary data.</text>
</comment>
<protein>
    <submittedName>
        <fullName evidence="1">Baseplate J-like protein</fullName>
    </submittedName>
</protein>
<dbReference type="Proteomes" id="UP000238532">
    <property type="component" value="Unassembled WGS sequence"/>
</dbReference>
<name>A0A2S9RQW1_HAEIF</name>